<proteinExistence type="predicted"/>
<dbReference type="AlphaFoldDB" id="A0A0V0JBR1"/>
<name>A0A0V0JBR1_SCHSO</name>
<organism evidence="1">
    <name type="scientific">Schistocephalus solidus</name>
    <name type="common">Tapeworm</name>
    <dbReference type="NCBI Taxonomy" id="70667"/>
    <lineage>
        <taxon>Eukaryota</taxon>
        <taxon>Metazoa</taxon>
        <taxon>Spiralia</taxon>
        <taxon>Lophotrochozoa</taxon>
        <taxon>Platyhelminthes</taxon>
        <taxon>Cestoda</taxon>
        <taxon>Eucestoda</taxon>
        <taxon>Diphyllobothriidea</taxon>
        <taxon>Diphyllobothriidae</taxon>
        <taxon>Schistocephalus</taxon>
    </lineage>
</organism>
<reference evidence="1" key="1">
    <citation type="submission" date="2016-01" db="EMBL/GenBank/DDBJ databases">
        <title>Reference transcriptome for the parasite Schistocephalus solidus: insights into the molecular evolution of parasitism.</title>
        <authorList>
            <person name="Hebert F.O."/>
            <person name="Grambauer S."/>
            <person name="Barber I."/>
            <person name="Landry C.R."/>
            <person name="Aubin-Horth N."/>
        </authorList>
    </citation>
    <scope>NUCLEOTIDE SEQUENCE</scope>
</reference>
<evidence type="ECO:0000313" key="1">
    <source>
        <dbReference type="EMBL" id="JAP62351.1"/>
    </source>
</evidence>
<sequence length="137" mass="15310">MSYWLVLFYLTSSGGCLGMAMIIYLVCIARICYPGPAYLFLVLRLHLSARVSSMVAESLPLSLFLSGWRCQSSVLMRKLCPPASVFTPGRRSCRFAFSAVIPTSALECGICFLRPVFWFSMHLLAMATSLTSCLRFR</sequence>
<gene>
    <name evidence="1" type="primary">RFC3</name>
    <name evidence="1" type="ORF">TR168235</name>
</gene>
<accession>A0A0V0JBR1</accession>
<protein>
    <submittedName>
        <fullName evidence="1">Replication factor C subunit 3</fullName>
    </submittedName>
</protein>
<dbReference type="EMBL" id="GEEE01000874">
    <property type="protein sequence ID" value="JAP62351.1"/>
    <property type="molecule type" value="Transcribed_RNA"/>
</dbReference>